<evidence type="ECO:0000256" key="3">
    <source>
        <dbReference type="SAM" id="MobiDB-lite"/>
    </source>
</evidence>
<evidence type="ECO:0000256" key="2">
    <source>
        <dbReference type="SAM" id="Coils"/>
    </source>
</evidence>
<keyword evidence="1" id="KW-0862">Zinc</keyword>
<keyword evidence="6" id="KW-1185">Reference proteome</keyword>
<dbReference type="EMBL" id="BQNB010014356">
    <property type="protein sequence ID" value="GJT27189.1"/>
    <property type="molecule type" value="Genomic_DNA"/>
</dbReference>
<accession>A0ABQ5CQT0</accession>
<gene>
    <name evidence="5" type="ORF">Tco_0907464</name>
</gene>
<feature type="coiled-coil region" evidence="2">
    <location>
        <begin position="399"/>
        <end position="426"/>
    </location>
</feature>
<keyword evidence="1" id="KW-0863">Zinc-finger</keyword>
<dbReference type="Gene3D" id="4.10.60.10">
    <property type="entry name" value="Zinc finger, CCHC-type"/>
    <property type="match status" value="1"/>
</dbReference>
<dbReference type="SUPFAM" id="SSF57756">
    <property type="entry name" value="Retrovirus zinc finger-like domains"/>
    <property type="match status" value="1"/>
</dbReference>
<proteinExistence type="predicted"/>
<reference evidence="5" key="1">
    <citation type="journal article" date="2022" name="Int. J. Mol. Sci.">
        <title>Draft Genome of Tanacetum Coccineum: Genomic Comparison of Closely Related Tanacetum-Family Plants.</title>
        <authorList>
            <person name="Yamashiro T."/>
            <person name="Shiraishi A."/>
            <person name="Nakayama K."/>
            <person name="Satake H."/>
        </authorList>
    </citation>
    <scope>NUCLEOTIDE SEQUENCE</scope>
</reference>
<reference evidence="5" key="2">
    <citation type="submission" date="2022-01" db="EMBL/GenBank/DDBJ databases">
        <authorList>
            <person name="Yamashiro T."/>
            <person name="Shiraishi A."/>
            <person name="Satake H."/>
            <person name="Nakayama K."/>
        </authorList>
    </citation>
    <scope>NUCLEOTIDE SEQUENCE</scope>
</reference>
<keyword evidence="1" id="KW-0479">Metal-binding</keyword>
<evidence type="ECO:0000256" key="1">
    <source>
        <dbReference type="PROSITE-ProRule" id="PRU00047"/>
    </source>
</evidence>
<keyword evidence="2" id="KW-0175">Coiled coil</keyword>
<dbReference type="PROSITE" id="PS50158">
    <property type="entry name" value="ZF_CCHC"/>
    <property type="match status" value="1"/>
</dbReference>
<dbReference type="Pfam" id="PF00098">
    <property type="entry name" value="zf-CCHC"/>
    <property type="match status" value="1"/>
</dbReference>
<dbReference type="InterPro" id="IPR001878">
    <property type="entry name" value="Znf_CCHC"/>
</dbReference>
<feature type="compositionally biased region" description="Polar residues" evidence="3">
    <location>
        <begin position="224"/>
        <end position="237"/>
    </location>
</feature>
<feature type="domain" description="CCHC-type" evidence="4">
    <location>
        <begin position="262"/>
        <end position="277"/>
    </location>
</feature>
<evidence type="ECO:0000313" key="6">
    <source>
        <dbReference type="Proteomes" id="UP001151760"/>
    </source>
</evidence>
<organism evidence="5 6">
    <name type="scientific">Tanacetum coccineum</name>
    <dbReference type="NCBI Taxonomy" id="301880"/>
    <lineage>
        <taxon>Eukaryota</taxon>
        <taxon>Viridiplantae</taxon>
        <taxon>Streptophyta</taxon>
        <taxon>Embryophyta</taxon>
        <taxon>Tracheophyta</taxon>
        <taxon>Spermatophyta</taxon>
        <taxon>Magnoliopsida</taxon>
        <taxon>eudicotyledons</taxon>
        <taxon>Gunneridae</taxon>
        <taxon>Pentapetalae</taxon>
        <taxon>asterids</taxon>
        <taxon>campanulids</taxon>
        <taxon>Asterales</taxon>
        <taxon>Asteraceae</taxon>
        <taxon>Asteroideae</taxon>
        <taxon>Anthemideae</taxon>
        <taxon>Anthemidinae</taxon>
        <taxon>Tanacetum</taxon>
    </lineage>
</organism>
<dbReference type="Proteomes" id="UP001151760">
    <property type="component" value="Unassembled WGS sequence"/>
</dbReference>
<name>A0ABQ5CQT0_9ASTR</name>
<comment type="caution">
    <text evidence="5">The sequence shown here is derived from an EMBL/GenBank/DDBJ whole genome shotgun (WGS) entry which is preliminary data.</text>
</comment>
<feature type="compositionally biased region" description="Low complexity" evidence="3">
    <location>
        <begin position="205"/>
        <end position="216"/>
    </location>
</feature>
<sequence length="632" mass="73069">MAAGSKDRPPMLGPGRYSQWRSRFLRVTSLNVQIVKTNLFWEFGKFTSRDGESMESYYSRFYKLMNELTRNNLQVTLMQVNVQFLQQLQPEWSRFVTLVKQSEKIDISYHRLFDILKQFQKEVNDIRAERIAKSANPLATTAALRQPYSEYYYQAPNLKGSNATFTSTRQISEEDSDPEQAQRDKDMQKNLALLAKYFKRLYKPTNNNLRTSSNSRNKTEDTTPRYNNDNQSGQFGNQRTMTVAGTRETVGSPVVQQTGIQCFNCKGFGHYAKECRKPKRVKDYSYHKEKMMMCKQAEQGVPLQAEQADWLADTDEEIDEQELEAHYSFMAKIQEVLPEESSSTEQPLEQVQNNDENNVFANERQHSENNTAECADERAALANLIANLTLDTEENKTILKQLKKANASLTQELEECKTNLDETSRALGEATSCRDSCLIALQNKQNELEKYIAFNDRTIDYDILQTKLNETLGLLARKDIDIKEGLKTKAYEISVVNQKHDELVKRSILTKSQFEGQLKEKSKVILDLKVKEEKDIDKMIEMDKQLKFLNEIVYTRNQSIQTIHMLAPKCSTYNGRPTFANPRYLKKAQPEKPCLYKIPYDNSDHANIFAPNREETMTLANESRSKLNKDYC</sequence>
<evidence type="ECO:0000259" key="4">
    <source>
        <dbReference type="PROSITE" id="PS50158"/>
    </source>
</evidence>
<dbReference type="SMART" id="SM00343">
    <property type="entry name" value="ZnF_C2HC"/>
    <property type="match status" value="1"/>
</dbReference>
<evidence type="ECO:0000313" key="5">
    <source>
        <dbReference type="EMBL" id="GJT27189.1"/>
    </source>
</evidence>
<dbReference type="InterPro" id="IPR036875">
    <property type="entry name" value="Znf_CCHC_sf"/>
</dbReference>
<feature type="region of interest" description="Disordered" evidence="3">
    <location>
        <begin position="205"/>
        <end position="237"/>
    </location>
</feature>
<protein>
    <submittedName>
        <fullName evidence="5">Retrovirus-related pol polyprotein from transposon TNT 1-94</fullName>
    </submittedName>
</protein>